<comment type="catalytic activity">
    <reaction evidence="8">
        <text>Mo-molybdopterin + GTP + H(+) = Mo-molybdopterin guanine dinucleotide + diphosphate</text>
        <dbReference type="Rhea" id="RHEA:34243"/>
        <dbReference type="ChEBI" id="CHEBI:15378"/>
        <dbReference type="ChEBI" id="CHEBI:33019"/>
        <dbReference type="ChEBI" id="CHEBI:37565"/>
        <dbReference type="ChEBI" id="CHEBI:71302"/>
        <dbReference type="ChEBI" id="CHEBI:71310"/>
        <dbReference type="EC" id="2.7.7.77"/>
    </reaction>
</comment>
<feature type="binding site" evidence="8">
    <location>
        <position position="70"/>
    </location>
    <ligand>
        <name>GTP</name>
        <dbReference type="ChEBI" id="CHEBI:37565"/>
    </ligand>
</feature>
<organism evidence="10 11">
    <name type="scientific">Marininema mesophilum</name>
    <dbReference type="NCBI Taxonomy" id="1048340"/>
    <lineage>
        <taxon>Bacteria</taxon>
        <taxon>Bacillati</taxon>
        <taxon>Bacillota</taxon>
        <taxon>Bacilli</taxon>
        <taxon>Bacillales</taxon>
        <taxon>Thermoactinomycetaceae</taxon>
        <taxon>Marininema</taxon>
    </lineage>
</organism>
<dbReference type="InterPro" id="IPR029044">
    <property type="entry name" value="Nucleotide-diphossugar_trans"/>
</dbReference>
<keyword evidence="6 8" id="KW-0342">GTP-binding</keyword>
<dbReference type="RefSeq" id="WP_091735474.1">
    <property type="nucleotide sequence ID" value="NZ_FNNQ01000002.1"/>
</dbReference>
<protein>
    <recommendedName>
        <fullName evidence="8">Probable molybdenum cofactor guanylyltransferase</fullName>
        <shortName evidence="8">MoCo guanylyltransferase</shortName>
        <ecNumber evidence="8">2.7.7.77</ecNumber>
    </recommendedName>
    <alternativeName>
        <fullName evidence="8">GTP:molybdopterin guanylyltransferase</fullName>
    </alternativeName>
    <alternativeName>
        <fullName evidence="8">Mo-MPT guanylyltransferase</fullName>
    </alternativeName>
    <alternativeName>
        <fullName evidence="8">Molybdopterin guanylyltransferase</fullName>
    </alternativeName>
    <alternativeName>
        <fullName evidence="8">Molybdopterin-guanine dinucleotide synthase</fullName>
        <shortName evidence="8">MGD synthase</shortName>
    </alternativeName>
</protein>
<name>A0A1H2RUP4_9BACL</name>
<comment type="function">
    <text evidence="8">Transfers a GMP moiety from GTP to Mo-molybdopterin (Mo-MPT) cofactor (Moco or molybdenum cofactor) to form Mo-molybdopterin guanine dinucleotide (Mo-MGD) cofactor.</text>
</comment>
<evidence type="ECO:0000256" key="4">
    <source>
        <dbReference type="ARBA" id="ARBA00022741"/>
    </source>
</evidence>
<keyword evidence="2 8" id="KW-0808">Transferase</keyword>
<dbReference type="EMBL" id="FNNQ01000002">
    <property type="protein sequence ID" value="SDW22494.1"/>
    <property type="molecule type" value="Genomic_DNA"/>
</dbReference>
<feature type="binding site" evidence="8">
    <location>
        <position position="99"/>
    </location>
    <ligand>
        <name>GTP</name>
        <dbReference type="ChEBI" id="CHEBI:37565"/>
    </ligand>
</feature>
<keyword evidence="7 8" id="KW-0501">Molybdenum cofactor biosynthesis</keyword>
<dbReference type="Pfam" id="PF12804">
    <property type="entry name" value="NTP_transf_3"/>
    <property type="match status" value="1"/>
</dbReference>
<dbReference type="SUPFAM" id="SSF53448">
    <property type="entry name" value="Nucleotide-diphospho-sugar transferases"/>
    <property type="match status" value="1"/>
</dbReference>
<keyword evidence="1 8" id="KW-0963">Cytoplasm</keyword>
<comment type="subcellular location">
    <subcellularLocation>
        <location evidence="8">Cytoplasm</location>
    </subcellularLocation>
</comment>
<keyword evidence="4 8" id="KW-0547">Nucleotide-binding</keyword>
<evidence type="ECO:0000313" key="11">
    <source>
        <dbReference type="Proteomes" id="UP000198534"/>
    </source>
</evidence>
<dbReference type="GO" id="GO:0005525">
    <property type="term" value="F:GTP binding"/>
    <property type="evidence" value="ECO:0007669"/>
    <property type="project" value="UniProtKB-UniRule"/>
</dbReference>
<dbReference type="STRING" id="1048340.SAMN05444487_1024"/>
<keyword evidence="3 8" id="KW-0479">Metal-binding</keyword>
<sequence>MTEPQVLPQDIIMLMGGRSRRMGRDKALLELDGEPMVYRILRLLNGVGRPIAVCNPEGVLLPLTIPMVMDHWQDCGPLAGIHAGLAHGREEMALVVACDMPFVSPVLGETLMKTMIKEKKDAVIPRVAGKEHPLFAVYHRRILPLLESMLAEGKDRSVTGFLQQIDTLYIEEVQGWAPWQFAHSLFNMNKPEDYMKVIHQK</sequence>
<evidence type="ECO:0000256" key="5">
    <source>
        <dbReference type="ARBA" id="ARBA00022842"/>
    </source>
</evidence>
<proteinExistence type="inferred from homology"/>
<feature type="binding site" evidence="8">
    <location>
        <begin position="14"/>
        <end position="16"/>
    </location>
    <ligand>
        <name>GTP</name>
        <dbReference type="ChEBI" id="CHEBI:37565"/>
    </ligand>
</feature>
<evidence type="ECO:0000256" key="2">
    <source>
        <dbReference type="ARBA" id="ARBA00022679"/>
    </source>
</evidence>
<evidence type="ECO:0000256" key="7">
    <source>
        <dbReference type="ARBA" id="ARBA00023150"/>
    </source>
</evidence>
<dbReference type="Proteomes" id="UP000198534">
    <property type="component" value="Unassembled WGS sequence"/>
</dbReference>
<dbReference type="GO" id="GO:0061603">
    <property type="term" value="F:molybdenum cofactor guanylyltransferase activity"/>
    <property type="evidence" value="ECO:0007669"/>
    <property type="project" value="UniProtKB-EC"/>
</dbReference>
<feature type="domain" description="MobA-like NTP transferase" evidence="9">
    <location>
        <begin position="12"/>
        <end position="160"/>
    </location>
</feature>
<evidence type="ECO:0000256" key="8">
    <source>
        <dbReference type="HAMAP-Rule" id="MF_00316"/>
    </source>
</evidence>
<evidence type="ECO:0000256" key="6">
    <source>
        <dbReference type="ARBA" id="ARBA00023134"/>
    </source>
</evidence>
<dbReference type="HAMAP" id="MF_00316">
    <property type="entry name" value="MobA"/>
    <property type="match status" value="1"/>
</dbReference>
<comment type="similarity">
    <text evidence="8">Belongs to the MobA family.</text>
</comment>
<evidence type="ECO:0000256" key="1">
    <source>
        <dbReference type="ARBA" id="ARBA00022490"/>
    </source>
</evidence>
<keyword evidence="10" id="KW-0548">Nucleotidyltransferase</keyword>
<gene>
    <name evidence="8" type="primary">mobA</name>
    <name evidence="10" type="ORF">SAMN05444487_1024</name>
</gene>
<dbReference type="GO" id="GO:0046872">
    <property type="term" value="F:metal ion binding"/>
    <property type="evidence" value="ECO:0007669"/>
    <property type="project" value="UniProtKB-KW"/>
</dbReference>
<dbReference type="OrthoDB" id="9788394at2"/>
<feature type="binding site" evidence="8">
    <location>
        <position position="99"/>
    </location>
    <ligand>
        <name>Mg(2+)</name>
        <dbReference type="ChEBI" id="CHEBI:18420"/>
    </ligand>
</feature>
<dbReference type="PANTHER" id="PTHR19136">
    <property type="entry name" value="MOLYBDENUM COFACTOR GUANYLYLTRANSFERASE"/>
    <property type="match status" value="1"/>
</dbReference>
<dbReference type="CDD" id="cd02503">
    <property type="entry name" value="MobA"/>
    <property type="match status" value="1"/>
</dbReference>
<feature type="binding site" evidence="8">
    <location>
        <position position="26"/>
    </location>
    <ligand>
        <name>GTP</name>
        <dbReference type="ChEBI" id="CHEBI:37565"/>
    </ligand>
</feature>
<evidence type="ECO:0000259" key="9">
    <source>
        <dbReference type="Pfam" id="PF12804"/>
    </source>
</evidence>
<dbReference type="EC" id="2.7.7.77" evidence="8"/>
<comment type="caution">
    <text evidence="8">Lacks conserved residue(s) required for the propagation of feature annotation.</text>
</comment>
<dbReference type="Gene3D" id="3.90.550.10">
    <property type="entry name" value="Spore Coat Polysaccharide Biosynthesis Protein SpsA, Chain A"/>
    <property type="match status" value="1"/>
</dbReference>
<dbReference type="GO" id="GO:0006777">
    <property type="term" value="P:Mo-molybdopterin cofactor biosynthetic process"/>
    <property type="evidence" value="ECO:0007669"/>
    <property type="project" value="UniProtKB-KW"/>
</dbReference>
<dbReference type="GO" id="GO:0005737">
    <property type="term" value="C:cytoplasm"/>
    <property type="evidence" value="ECO:0007669"/>
    <property type="project" value="UniProtKB-SubCell"/>
</dbReference>
<comment type="cofactor">
    <cofactor evidence="8">
        <name>Mg(2+)</name>
        <dbReference type="ChEBI" id="CHEBI:18420"/>
    </cofactor>
</comment>
<keyword evidence="11" id="KW-1185">Reference proteome</keyword>
<dbReference type="PANTHER" id="PTHR19136:SF81">
    <property type="entry name" value="MOLYBDENUM COFACTOR GUANYLYLTRANSFERASE"/>
    <property type="match status" value="1"/>
</dbReference>
<comment type="domain">
    <text evidence="8">The N-terminal domain determines nucleotide recognition and specific binding, while the C-terminal domain determines the specific binding to the target protein.</text>
</comment>
<dbReference type="InterPro" id="IPR013482">
    <property type="entry name" value="Molybde_CF_guanTrfase"/>
</dbReference>
<accession>A0A1H2RUP4</accession>
<evidence type="ECO:0000256" key="3">
    <source>
        <dbReference type="ARBA" id="ARBA00022723"/>
    </source>
</evidence>
<evidence type="ECO:0000313" key="10">
    <source>
        <dbReference type="EMBL" id="SDW22494.1"/>
    </source>
</evidence>
<reference evidence="10 11" key="1">
    <citation type="submission" date="2016-10" db="EMBL/GenBank/DDBJ databases">
        <authorList>
            <person name="de Groot N.N."/>
        </authorList>
    </citation>
    <scope>NUCLEOTIDE SEQUENCE [LARGE SCALE GENOMIC DNA]</scope>
    <source>
        <strain evidence="10 11">DSM 45610</strain>
    </source>
</reference>
<dbReference type="AlphaFoldDB" id="A0A1H2RUP4"/>
<keyword evidence="5 8" id="KW-0460">Magnesium</keyword>
<dbReference type="InterPro" id="IPR025877">
    <property type="entry name" value="MobA-like_NTP_Trfase"/>
</dbReference>